<evidence type="ECO:0000313" key="1">
    <source>
        <dbReference type="EMBL" id="PPJ79611.1"/>
    </source>
</evidence>
<proteinExistence type="predicted"/>
<sequence length="86" mass="9463">VFERAGLKLATQATGCCGMSGTYGHEARNRQTSAVIYEQSWARQVQAPAEQGAALATGYSCRSQVKRQSDQALRHPLQVLLQTLRR</sequence>
<feature type="non-terminal residue" evidence="1">
    <location>
        <position position="1"/>
    </location>
</feature>
<organism evidence="1 2">
    <name type="scientific">Staphylococcus aureus</name>
    <dbReference type="NCBI Taxonomy" id="1280"/>
    <lineage>
        <taxon>Bacteria</taxon>
        <taxon>Bacillati</taxon>
        <taxon>Bacillota</taxon>
        <taxon>Bacilli</taxon>
        <taxon>Bacillales</taxon>
        <taxon>Staphylococcaceae</taxon>
        <taxon>Staphylococcus</taxon>
    </lineage>
</organism>
<dbReference type="Proteomes" id="UP000238775">
    <property type="component" value="Unassembled WGS sequence"/>
</dbReference>
<dbReference type="AlphaFoldDB" id="A0A7Z1N8M4"/>
<gene>
    <name evidence="1" type="ORF">CV021_00495</name>
</gene>
<dbReference type="EMBL" id="PGWZ01000094">
    <property type="protein sequence ID" value="PPJ79611.1"/>
    <property type="molecule type" value="Genomic_DNA"/>
</dbReference>
<reference evidence="1 2" key="1">
    <citation type="submission" date="2017-11" db="EMBL/GenBank/DDBJ databases">
        <authorList>
            <person name="Founou R.C."/>
            <person name="Founou L."/>
            <person name="Allam M."/>
            <person name="Ismail A."/>
            <person name="Essack S.Y."/>
        </authorList>
    </citation>
    <scope>NUCLEOTIDE SEQUENCE [LARGE SCALE GENOMIC DNA]</scope>
    <source>
        <strain evidence="1 2">G703N2B1</strain>
    </source>
</reference>
<evidence type="ECO:0000313" key="2">
    <source>
        <dbReference type="Proteomes" id="UP000238775"/>
    </source>
</evidence>
<comment type="caution">
    <text evidence="1">The sequence shown here is derived from an EMBL/GenBank/DDBJ whole genome shotgun (WGS) entry which is preliminary data.</text>
</comment>
<evidence type="ECO:0008006" key="3">
    <source>
        <dbReference type="Google" id="ProtNLM"/>
    </source>
</evidence>
<protein>
    <recommendedName>
        <fullName evidence="3">(Fe-S)-binding protein</fullName>
    </recommendedName>
</protein>
<accession>A0A7Z1N8M4</accession>
<name>A0A7Z1N8M4_STAAU</name>